<proteinExistence type="predicted"/>
<dbReference type="RefSeq" id="WP_281480685.1">
    <property type="nucleotide sequence ID" value="NZ_CP124543.1"/>
</dbReference>
<evidence type="ECO:0000313" key="2">
    <source>
        <dbReference type="Proteomes" id="UP001223520"/>
    </source>
</evidence>
<dbReference type="KEGG" id="hbq:QI031_16155"/>
<dbReference type="AlphaFoldDB" id="A0AAJ6NMQ3"/>
<evidence type="ECO:0000313" key="1">
    <source>
        <dbReference type="EMBL" id="WGV23359.1"/>
    </source>
</evidence>
<keyword evidence="2" id="KW-1185">Reference proteome</keyword>
<reference evidence="1 2" key="1">
    <citation type="journal article" date="2023" name="Limnol Oceanogr Lett">
        <title>Environmental adaptations by the intertidal Antarctic cyanobacterium Halotia branconii CENA392 as revealed using long-read genome sequencing.</title>
        <authorList>
            <person name="Dextro R.B."/>
            <person name="Delbaje E."/>
            <person name="Freitas P.N.N."/>
            <person name="Geraldes V."/>
            <person name="Pinto E."/>
            <person name="Long P.F."/>
            <person name="Fiore M.F."/>
        </authorList>
    </citation>
    <scope>NUCLEOTIDE SEQUENCE [LARGE SCALE GENOMIC DNA]</scope>
    <source>
        <strain evidence="1 2">CENA392</strain>
    </source>
</reference>
<name>A0AAJ6NMQ3_9CYAN</name>
<accession>A0AAJ6NMQ3</accession>
<dbReference type="Proteomes" id="UP001223520">
    <property type="component" value="Chromosome"/>
</dbReference>
<organism evidence="1 2">
    <name type="scientific">Halotia branconii CENA392</name>
    <dbReference type="NCBI Taxonomy" id="1539056"/>
    <lineage>
        <taxon>Bacteria</taxon>
        <taxon>Bacillati</taxon>
        <taxon>Cyanobacteriota</taxon>
        <taxon>Cyanophyceae</taxon>
        <taxon>Nostocales</taxon>
        <taxon>Nodulariaceae</taxon>
        <taxon>Halotia</taxon>
    </lineage>
</organism>
<sequence length="63" mass="7312">MTYRPDLRPWAVFRRVSAVDNICVARFRTRPDADAYMSILRRLTPGANFQVVFDKLPQQVTQG</sequence>
<gene>
    <name evidence="1" type="ORF">QI031_16155</name>
</gene>
<dbReference type="EMBL" id="CP124543">
    <property type="protein sequence ID" value="WGV23359.1"/>
    <property type="molecule type" value="Genomic_DNA"/>
</dbReference>
<protein>
    <submittedName>
        <fullName evidence="1">Uncharacterized protein</fullName>
    </submittedName>
</protein>